<evidence type="ECO:0000313" key="5">
    <source>
        <dbReference type="Proteomes" id="UP000013827"/>
    </source>
</evidence>
<dbReference type="InterPro" id="IPR017930">
    <property type="entry name" value="Myb_dom"/>
</dbReference>
<dbReference type="AlphaFoldDB" id="A0A0D3J8R1"/>
<feature type="region of interest" description="Disordered" evidence="1">
    <location>
        <begin position="150"/>
        <end position="268"/>
    </location>
</feature>
<evidence type="ECO:0000313" key="4">
    <source>
        <dbReference type="EnsemblProtists" id="EOD19896"/>
    </source>
</evidence>
<feature type="domain" description="HTH myb-type" evidence="3">
    <location>
        <begin position="103"/>
        <end position="153"/>
    </location>
</feature>
<dbReference type="SMART" id="SM00717">
    <property type="entry name" value="SANT"/>
    <property type="match status" value="2"/>
</dbReference>
<dbReference type="PROSITE" id="PS51294">
    <property type="entry name" value="HTH_MYB"/>
    <property type="match status" value="2"/>
</dbReference>
<reference evidence="4" key="2">
    <citation type="submission" date="2024-10" db="UniProtKB">
        <authorList>
            <consortium name="EnsemblProtists"/>
        </authorList>
    </citation>
    <scope>IDENTIFICATION</scope>
</reference>
<evidence type="ECO:0000259" key="3">
    <source>
        <dbReference type="PROSITE" id="PS51294"/>
    </source>
</evidence>
<evidence type="ECO:0000259" key="2">
    <source>
        <dbReference type="PROSITE" id="PS50090"/>
    </source>
</evidence>
<dbReference type="PANTHER" id="PTHR45614">
    <property type="entry name" value="MYB PROTEIN-RELATED"/>
    <property type="match status" value="1"/>
</dbReference>
<dbReference type="GO" id="GO:0000978">
    <property type="term" value="F:RNA polymerase II cis-regulatory region sequence-specific DNA binding"/>
    <property type="evidence" value="ECO:0007669"/>
    <property type="project" value="TreeGrafter"/>
</dbReference>
<sequence length="284" mass="30203">MVPAFGTEPMRNPTSRLARLAASERTPFPPADGEPDRKTSTWSAAEDGILLAAVATLGTNWAEVAANVHGRTADAARNRWHRLRGDEAGASPSPPGAVRQHPRLHWSEQEDRIIREGFARYGAKWRQISALLPGNRTDSAVRNRWARLQGSSSEVDGGVDGAALGGRPRQDEAAWGLRPPLKRGWSMESQSTVLDACERRSEDDEADGSPPPPAPPGARSEPAPRRSVCPAPPPVAVLDASRLMSQPPSSGAPCPLSPPSTSSLSSSLDDCATASILVQLGLQQ</sequence>
<dbReference type="eggNOG" id="KOG0048">
    <property type="taxonomic scope" value="Eukaryota"/>
</dbReference>
<dbReference type="Pfam" id="PF00249">
    <property type="entry name" value="Myb_DNA-binding"/>
    <property type="match status" value="2"/>
</dbReference>
<dbReference type="InterPro" id="IPR009057">
    <property type="entry name" value="Homeodomain-like_sf"/>
</dbReference>
<dbReference type="InterPro" id="IPR050560">
    <property type="entry name" value="MYB_TF"/>
</dbReference>
<dbReference type="Gene3D" id="1.10.10.60">
    <property type="entry name" value="Homeodomain-like"/>
    <property type="match status" value="2"/>
</dbReference>
<protein>
    <submittedName>
        <fullName evidence="4">Uncharacterized protein</fullName>
    </submittedName>
</protein>
<feature type="compositionally biased region" description="Low complexity" evidence="1">
    <location>
        <begin position="217"/>
        <end position="227"/>
    </location>
</feature>
<feature type="region of interest" description="Disordered" evidence="1">
    <location>
        <begin position="1"/>
        <end position="42"/>
    </location>
</feature>
<dbReference type="PaxDb" id="2903-EOD19896"/>
<dbReference type="HOGENOM" id="CLU_981536_0_0_1"/>
<name>A0A0D3J8R1_EMIH1</name>
<dbReference type="STRING" id="2903.R1EA59"/>
<feature type="domain" description="Myb-like" evidence="2">
    <location>
        <begin position="106"/>
        <end position="149"/>
    </location>
</feature>
<accession>A0A0D3J8R1</accession>
<dbReference type="GO" id="GO:0005634">
    <property type="term" value="C:nucleus"/>
    <property type="evidence" value="ECO:0007669"/>
    <property type="project" value="TreeGrafter"/>
</dbReference>
<keyword evidence="5" id="KW-1185">Reference proteome</keyword>
<dbReference type="KEGG" id="ehx:EMIHUDRAFT_444783"/>
<feature type="domain" description="HTH myb-type" evidence="3">
    <location>
        <begin position="34"/>
        <end position="88"/>
    </location>
</feature>
<dbReference type="EnsemblProtists" id="EOD19896">
    <property type="protein sequence ID" value="EOD19896"/>
    <property type="gene ID" value="EMIHUDRAFT_444783"/>
</dbReference>
<dbReference type="GeneID" id="17265441"/>
<dbReference type="GO" id="GO:0000981">
    <property type="term" value="F:DNA-binding transcription factor activity, RNA polymerase II-specific"/>
    <property type="evidence" value="ECO:0007669"/>
    <property type="project" value="TreeGrafter"/>
</dbReference>
<organism evidence="4 5">
    <name type="scientific">Emiliania huxleyi (strain CCMP1516)</name>
    <dbReference type="NCBI Taxonomy" id="280463"/>
    <lineage>
        <taxon>Eukaryota</taxon>
        <taxon>Haptista</taxon>
        <taxon>Haptophyta</taxon>
        <taxon>Prymnesiophyceae</taxon>
        <taxon>Isochrysidales</taxon>
        <taxon>Noelaerhabdaceae</taxon>
        <taxon>Emiliania</taxon>
    </lineage>
</organism>
<dbReference type="RefSeq" id="XP_005772325.1">
    <property type="nucleotide sequence ID" value="XM_005772268.1"/>
</dbReference>
<dbReference type="SUPFAM" id="SSF46689">
    <property type="entry name" value="Homeodomain-like"/>
    <property type="match status" value="1"/>
</dbReference>
<feature type="domain" description="Myb-like" evidence="2">
    <location>
        <begin position="34"/>
        <end position="84"/>
    </location>
</feature>
<evidence type="ECO:0000256" key="1">
    <source>
        <dbReference type="SAM" id="MobiDB-lite"/>
    </source>
</evidence>
<proteinExistence type="predicted"/>
<dbReference type="PROSITE" id="PS50090">
    <property type="entry name" value="MYB_LIKE"/>
    <property type="match status" value="2"/>
</dbReference>
<reference evidence="5" key="1">
    <citation type="journal article" date="2013" name="Nature">
        <title>Pan genome of the phytoplankton Emiliania underpins its global distribution.</title>
        <authorList>
            <person name="Read B.A."/>
            <person name="Kegel J."/>
            <person name="Klute M.J."/>
            <person name="Kuo A."/>
            <person name="Lefebvre S.C."/>
            <person name="Maumus F."/>
            <person name="Mayer C."/>
            <person name="Miller J."/>
            <person name="Monier A."/>
            <person name="Salamov A."/>
            <person name="Young J."/>
            <person name="Aguilar M."/>
            <person name="Claverie J.M."/>
            <person name="Frickenhaus S."/>
            <person name="Gonzalez K."/>
            <person name="Herman E.K."/>
            <person name="Lin Y.C."/>
            <person name="Napier J."/>
            <person name="Ogata H."/>
            <person name="Sarno A.F."/>
            <person name="Shmutz J."/>
            <person name="Schroeder D."/>
            <person name="de Vargas C."/>
            <person name="Verret F."/>
            <person name="von Dassow P."/>
            <person name="Valentin K."/>
            <person name="Van de Peer Y."/>
            <person name="Wheeler G."/>
            <person name="Dacks J.B."/>
            <person name="Delwiche C.F."/>
            <person name="Dyhrman S.T."/>
            <person name="Glockner G."/>
            <person name="John U."/>
            <person name="Richards T."/>
            <person name="Worden A.Z."/>
            <person name="Zhang X."/>
            <person name="Grigoriev I.V."/>
            <person name="Allen A.E."/>
            <person name="Bidle K."/>
            <person name="Borodovsky M."/>
            <person name="Bowler C."/>
            <person name="Brownlee C."/>
            <person name="Cock J.M."/>
            <person name="Elias M."/>
            <person name="Gladyshev V.N."/>
            <person name="Groth M."/>
            <person name="Guda C."/>
            <person name="Hadaegh A."/>
            <person name="Iglesias-Rodriguez M.D."/>
            <person name="Jenkins J."/>
            <person name="Jones B.M."/>
            <person name="Lawson T."/>
            <person name="Leese F."/>
            <person name="Lindquist E."/>
            <person name="Lobanov A."/>
            <person name="Lomsadze A."/>
            <person name="Malik S.B."/>
            <person name="Marsh M.E."/>
            <person name="Mackinder L."/>
            <person name="Mock T."/>
            <person name="Mueller-Roeber B."/>
            <person name="Pagarete A."/>
            <person name="Parker M."/>
            <person name="Probert I."/>
            <person name="Quesneville H."/>
            <person name="Raines C."/>
            <person name="Rensing S.A."/>
            <person name="Riano-Pachon D.M."/>
            <person name="Richier S."/>
            <person name="Rokitta S."/>
            <person name="Shiraiwa Y."/>
            <person name="Soanes D.M."/>
            <person name="van der Giezen M."/>
            <person name="Wahlund T.M."/>
            <person name="Williams B."/>
            <person name="Wilson W."/>
            <person name="Wolfe G."/>
            <person name="Wurch L.L."/>
        </authorList>
    </citation>
    <scope>NUCLEOTIDE SEQUENCE</scope>
</reference>
<feature type="compositionally biased region" description="Low complexity" evidence="1">
    <location>
        <begin position="259"/>
        <end position="268"/>
    </location>
</feature>
<dbReference type="Proteomes" id="UP000013827">
    <property type="component" value="Unassembled WGS sequence"/>
</dbReference>
<dbReference type="CDD" id="cd00167">
    <property type="entry name" value="SANT"/>
    <property type="match status" value="2"/>
</dbReference>
<dbReference type="InterPro" id="IPR001005">
    <property type="entry name" value="SANT/Myb"/>
</dbReference>